<dbReference type="SUPFAM" id="SSF53822">
    <property type="entry name" value="Periplasmic binding protein-like I"/>
    <property type="match status" value="1"/>
</dbReference>
<dbReference type="SMART" id="SM00354">
    <property type="entry name" value="HTH_LACI"/>
    <property type="match status" value="1"/>
</dbReference>
<evidence type="ECO:0000313" key="5">
    <source>
        <dbReference type="EMBL" id="MCS2610864.1"/>
    </source>
</evidence>
<dbReference type="Gene3D" id="3.40.50.2300">
    <property type="match status" value="2"/>
</dbReference>
<dbReference type="EMBL" id="JAJISC010000008">
    <property type="protein sequence ID" value="MCS2610864.1"/>
    <property type="molecule type" value="Genomic_DNA"/>
</dbReference>
<dbReference type="InterPro" id="IPR000843">
    <property type="entry name" value="HTH_LacI"/>
</dbReference>
<dbReference type="Proteomes" id="UP001165542">
    <property type="component" value="Unassembled WGS sequence"/>
</dbReference>
<dbReference type="InterPro" id="IPR046335">
    <property type="entry name" value="LacI/GalR-like_sensor"/>
</dbReference>
<evidence type="ECO:0000256" key="1">
    <source>
        <dbReference type="ARBA" id="ARBA00023015"/>
    </source>
</evidence>
<protein>
    <submittedName>
        <fullName evidence="5">LacI family DNA-binding transcriptional regulator</fullName>
    </submittedName>
</protein>
<dbReference type="Pfam" id="PF00356">
    <property type="entry name" value="LacI"/>
    <property type="match status" value="1"/>
</dbReference>
<name>A0ABT2EJW7_9GAMM</name>
<dbReference type="RefSeq" id="WP_259037356.1">
    <property type="nucleotide sequence ID" value="NZ_JAJISC010000008.1"/>
</dbReference>
<accession>A0ABT2EJW7</accession>
<dbReference type="PANTHER" id="PTHR30146">
    <property type="entry name" value="LACI-RELATED TRANSCRIPTIONAL REPRESSOR"/>
    <property type="match status" value="1"/>
</dbReference>
<proteinExistence type="predicted"/>
<evidence type="ECO:0000256" key="3">
    <source>
        <dbReference type="ARBA" id="ARBA00023163"/>
    </source>
</evidence>
<dbReference type="CDD" id="cd01392">
    <property type="entry name" value="HTH_LacI"/>
    <property type="match status" value="1"/>
</dbReference>
<evidence type="ECO:0000313" key="6">
    <source>
        <dbReference type="Proteomes" id="UP001165542"/>
    </source>
</evidence>
<dbReference type="InterPro" id="IPR028082">
    <property type="entry name" value="Peripla_BP_I"/>
</dbReference>
<dbReference type="InterPro" id="IPR010982">
    <property type="entry name" value="Lambda_DNA-bd_dom_sf"/>
</dbReference>
<dbReference type="SUPFAM" id="SSF47413">
    <property type="entry name" value="lambda repressor-like DNA-binding domains"/>
    <property type="match status" value="1"/>
</dbReference>
<organism evidence="5 6">
    <name type="scientific">Halomonas dongshanensis</name>
    <dbReference type="NCBI Taxonomy" id="2890835"/>
    <lineage>
        <taxon>Bacteria</taxon>
        <taxon>Pseudomonadati</taxon>
        <taxon>Pseudomonadota</taxon>
        <taxon>Gammaproteobacteria</taxon>
        <taxon>Oceanospirillales</taxon>
        <taxon>Halomonadaceae</taxon>
        <taxon>Halomonas</taxon>
    </lineage>
</organism>
<evidence type="ECO:0000256" key="2">
    <source>
        <dbReference type="ARBA" id="ARBA00023125"/>
    </source>
</evidence>
<keyword evidence="3" id="KW-0804">Transcription</keyword>
<dbReference type="PANTHER" id="PTHR30146:SF109">
    <property type="entry name" value="HTH-TYPE TRANSCRIPTIONAL REGULATOR GALS"/>
    <property type="match status" value="1"/>
</dbReference>
<gene>
    <name evidence="5" type="ORF">LLY24_16225</name>
</gene>
<sequence length="331" mass="35117">MKQRGKRVTADDVAAAAGVSRVMVSRALTPGASVSAKKRAHVLSVADALGYRPNLMARGLTGRRIGLIAVVVGDVSAPYESWLLKHLLKALTHHGYQPLLLPAGESDTADTIHHALAYQVEGAIVAAGSVSRETAERCRRSGAPLVLIGRVLEGADVDTVCCDNVQGMRLIVDHLIQQGYRRIAWLGGRADAFSDQERERGVTMALARHGLEIAVRRRGDFSIASGAREGQALLALAARPEAIICANDAMAMGVIEAASALGIAVPKALAVTGFDDVPTAAWARTPLTTVRNPVEETARRALALLKMRLDAPAQPVQSARIAVTLVRRDST</sequence>
<dbReference type="Pfam" id="PF13377">
    <property type="entry name" value="Peripla_BP_3"/>
    <property type="match status" value="1"/>
</dbReference>
<dbReference type="GO" id="GO:0003677">
    <property type="term" value="F:DNA binding"/>
    <property type="evidence" value="ECO:0007669"/>
    <property type="project" value="UniProtKB-KW"/>
</dbReference>
<keyword evidence="1" id="KW-0805">Transcription regulation</keyword>
<reference evidence="5" key="1">
    <citation type="submission" date="2021-11" db="EMBL/GenBank/DDBJ databases">
        <title>Halomonas sp., isolated from a coastal aquaculture zone in Dongshan Bay.</title>
        <authorList>
            <person name="Lin W."/>
        </authorList>
    </citation>
    <scope>NUCLEOTIDE SEQUENCE</scope>
    <source>
        <strain evidence="5">Yzlin-01</strain>
    </source>
</reference>
<comment type="caution">
    <text evidence="5">The sequence shown here is derived from an EMBL/GenBank/DDBJ whole genome shotgun (WGS) entry which is preliminary data.</text>
</comment>
<evidence type="ECO:0000259" key="4">
    <source>
        <dbReference type="PROSITE" id="PS50932"/>
    </source>
</evidence>
<feature type="domain" description="HTH lacI-type" evidence="4">
    <location>
        <begin position="8"/>
        <end position="62"/>
    </location>
</feature>
<keyword evidence="2 5" id="KW-0238">DNA-binding</keyword>
<dbReference type="CDD" id="cd06278">
    <property type="entry name" value="PBP1_LacI-like"/>
    <property type="match status" value="1"/>
</dbReference>
<dbReference type="PROSITE" id="PS50932">
    <property type="entry name" value="HTH_LACI_2"/>
    <property type="match status" value="1"/>
</dbReference>
<dbReference type="Gene3D" id="1.10.260.40">
    <property type="entry name" value="lambda repressor-like DNA-binding domains"/>
    <property type="match status" value="1"/>
</dbReference>
<keyword evidence="6" id="KW-1185">Reference proteome</keyword>